<reference evidence="3 4" key="1">
    <citation type="journal article" date="2016" name="Mol. Biol. Evol.">
        <title>Comparative Genomics of Early-Diverging Mushroom-Forming Fungi Provides Insights into the Origins of Lignocellulose Decay Capabilities.</title>
        <authorList>
            <person name="Nagy L.G."/>
            <person name="Riley R."/>
            <person name="Tritt A."/>
            <person name="Adam C."/>
            <person name="Daum C."/>
            <person name="Floudas D."/>
            <person name="Sun H."/>
            <person name="Yadav J.S."/>
            <person name="Pangilinan J."/>
            <person name="Larsson K.H."/>
            <person name="Matsuura K."/>
            <person name="Barry K."/>
            <person name="Labutti K."/>
            <person name="Kuo R."/>
            <person name="Ohm R.A."/>
            <person name="Bhattacharya S.S."/>
            <person name="Shirouzu T."/>
            <person name="Yoshinaga Y."/>
            <person name="Martin F.M."/>
            <person name="Grigoriev I.V."/>
            <person name="Hibbett D.S."/>
        </authorList>
    </citation>
    <scope>NUCLEOTIDE SEQUENCE [LARGE SCALE GENOMIC DNA]</scope>
    <source>
        <strain evidence="3 4">HHB12029</strain>
    </source>
</reference>
<feature type="chain" id="PRO_5007857748" evidence="1">
    <location>
        <begin position="25"/>
        <end position="378"/>
    </location>
</feature>
<feature type="signal peptide" evidence="1">
    <location>
        <begin position="1"/>
        <end position="24"/>
    </location>
</feature>
<sequence length="378" mass="41806">MKLSKSWAVAALSGALSTVTYAAAHEVKAFTRRVVAIGDLHSDFDNALTALRLGKLVDANGDWIAGDTIFVQTGDIIDRWTDTIKLFRWMDQLRDQARAAGGQVISHLGNHEWMESIGDWRYATDEEKATFGNDTFRFEVLDHDWIGQTWRKNYSITTRLPLHPSLGPVDTDFHPGWKKSSNLTTSALSFVHGGLSPTYSNLTPYPSRINEIGASLLAKLQARSPLPQPFPPAEASPGLPATATPEEVELYSPDGPLWYRGWALDGWDENGEDDSTICPDVDNVLAQIGSRRMIMGHTPLFTEITTRCEGKVVIIDTGISRGVLDSPSALEILYTLNPTAHSLTWEETEVLTAFYPTGNTTLWTETCTVVGDFAKWHV</sequence>
<dbReference type="Proteomes" id="UP000077266">
    <property type="component" value="Unassembled WGS sequence"/>
</dbReference>
<accession>A0A165FF37</accession>
<dbReference type="OrthoDB" id="5976022at2759"/>
<name>A0A165FF37_EXIGL</name>
<keyword evidence="4" id="KW-1185">Reference proteome</keyword>
<evidence type="ECO:0000313" key="4">
    <source>
        <dbReference type="Proteomes" id="UP000077266"/>
    </source>
</evidence>
<dbReference type="EMBL" id="KV426087">
    <property type="protein sequence ID" value="KZV88888.1"/>
    <property type="molecule type" value="Genomic_DNA"/>
</dbReference>
<dbReference type="PANTHER" id="PTHR46546:SF4">
    <property type="entry name" value="SHEWANELLA-LIKE PROTEIN PHOSPHATASE 1"/>
    <property type="match status" value="1"/>
</dbReference>
<evidence type="ECO:0000313" key="3">
    <source>
        <dbReference type="EMBL" id="KZV88888.1"/>
    </source>
</evidence>
<dbReference type="PANTHER" id="PTHR46546">
    <property type="entry name" value="SHEWANELLA-LIKE PROTEIN PHOSPHATASE 1"/>
    <property type="match status" value="1"/>
</dbReference>
<dbReference type="Gene3D" id="3.60.21.10">
    <property type="match status" value="1"/>
</dbReference>
<evidence type="ECO:0000256" key="1">
    <source>
        <dbReference type="SAM" id="SignalP"/>
    </source>
</evidence>
<dbReference type="GO" id="GO:0016787">
    <property type="term" value="F:hydrolase activity"/>
    <property type="evidence" value="ECO:0007669"/>
    <property type="project" value="InterPro"/>
</dbReference>
<dbReference type="InterPro" id="IPR004843">
    <property type="entry name" value="Calcineurin-like_PHP"/>
</dbReference>
<feature type="domain" description="Calcineurin-like phosphoesterase" evidence="2">
    <location>
        <begin position="33"/>
        <end position="196"/>
    </location>
</feature>
<dbReference type="STRING" id="1314781.A0A165FF37"/>
<proteinExistence type="predicted"/>
<keyword evidence="1" id="KW-0732">Signal</keyword>
<dbReference type="InParanoid" id="A0A165FF37"/>
<evidence type="ECO:0000259" key="2">
    <source>
        <dbReference type="Pfam" id="PF00149"/>
    </source>
</evidence>
<dbReference type="SUPFAM" id="SSF56300">
    <property type="entry name" value="Metallo-dependent phosphatases"/>
    <property type="match status" value="1"/>
</dbReference>
<dbReference type="InterPro" id="IPR029052">
    <property type="entry name" value="Metallo-depent_PP-like"/>
</dbReference>
<dbReference type="Pfam" id="PF00149">
    <property type="entry name" value="Metallophos"/>
    <property type="match status" value="1"/>
</dbReference>
<dbReference type="FunCoup" id="A0A165FF37">
    <property type="interactions" value="5"/>
</dbReference>
<gene>
    <name evidence="3" type="ORF">EXIGLDRAFT_751442</name>
</gene>
<dbReference type="AlphaFoldDB" id="A0A165FF37"/>
<protein>
    <submittedName>
        <fullName evidence="3">Metallo-dependent phosphatase</fullName>
    </submittedName>
</protein>
<organism evidence="3 4">
    <name type="scientific">Exidia glandulosa HHB12029</name>
    <dbReference type="NCBI Taxonomy" id="1314781"/>
    <lineage>
        <taxon>Eukaryota</taxon>
        <taxon>Fungi</taxon>
        <taxon>Dikarya</taxon>
        <taxon>Basidiomycota</taxon>
        <taxon>Agaricomycotina</taxon>
        <taxon>Agaricomycetes</taxon>
        <taxon>Auriculariales</taxon>
        <taxon>Exidiaceae</taxon>
        <taxon>Exidia</taxon>
    </lineage>
</organism>